<evidence type="ECO:0000313" key="1">
    <source>
        <dbReference type="EMBL" id="MFD1672880.1"/>
    </source>
</evidence>
<dbReference type="Pfam" id="PF11372">
    <property type="entry name" value="DUF3173"/>
    <property type="match status" value="1"/>
</dbReference>
<gene>
    <name evidence="1" type="ORF">ACFQ5M_12275</name>
</gene>
<evidence type="ECO:0000313" key="2">
    <source>
        <dbReference type="Proteomes" id="UP001597267"/>
    </source>
</evidence>
<accession>A0ABW4JCJ5</accession>
<proteinExistence type="predicted"/>
<dbReference type="InterPro" id="IPR021512">
    <property type="entry name" value="DUF3173"/>
</dbReference>
<sequence length="74" mass="8314">MQTKRGDYLLVDKKRLMQLGFSGYKAGRIIHQCKLNLVADGHYFYANPKCGQVPLHAIVSLLGFNPFEDLAMAT</sequence>
<dbReference type="RefSeq" id="WP_125712945.1">
    <property type="nucleotide sequence ID" value="NZ_JBHTOP010000026.1"/>
</dbReference>
<keyword evidence="2" id="KW-1185">Reference proteome</keyword>
<comment type="caution">
    <text evidence="1">The sequence shown here is derived from an EMBL/GenBank/DDBJ whole genome shotgun (WGS) entry which is preliminary data.</text>
</comment>
<organism evidence="1 2">
    <name type="scientific">Agrilactobacillus yilanensis</name>
    <dbReference type="NCBI Taxonomy" id="2485997"/>
    <lineage>
        <taxon>Bacteria</taxon>
        <taxon>Bacillati</taxon>
        <taxon>Bacillota</taxon>
        <taxon>Bacilli</taxon>
        <taxon>Lactobacillales</taxon>
        <taxon>Lactobacillaceae</taxon>
        <taxon>Agrilactobacillus</taxon>
    </lineage>
</organism>
<dbReference type="Proteomes" id="UP001597267">
    <property type="component" value="Unassembled WGS sequence"/>
</dbReference>
<name>A0ABW4JCJ5_9LACO</name>
<dbReference type="EMBL" id="JBHTOP010000026">
    <property type="protein sequence ID" value="MFD1672880.1"/>
    <property type="molecule type" value="Genomic_DNA"/>
</dbReference>
<protein>
    <submittedName>
        <fullName evidence="1">DUF3173 family protein</fullName>
    </submittedName>
</protein>
<reference evidence="2" key="1">
    <citation type="journal article" date="2019" name="Int. J. Syst. Evol. Microbiol.">
        <title>The Global Catalogue of Microorganisms (GCM) 10K type strain sequencing project: providing services to taxonomists for standard genome sequencing and annotation.</title>
        <authorList>
            <consortium name="The Broad Institute Genomics Platform"/>
            <consortium name="The Broad Institute Genome Sequencing Center for Infectious Disease"/>
            <person name="Wu L."/>
            <person name="Ma J."/>
        </authorList>
    </citation>
    <scope>NUCLEOTIDE SEQUENCE [LARGE SCALE GENOMIC DNA]</scope>
    <source>
        <strain evidence="2">CCM 8896</strain>
    </source>
</reference>